<dbReference type="AlphaFoldDB" id="A0ABD3WS85"/>
<dbReference type="Proteomes" id="UP001634394">
    <property type="component" value="Unassembled WGS sequence"/>
</dbReference>
<feature type="compositionally biased region" description="Basic and acidic residues" evidence="1">
    <location>
        <begin position="603"/>
        <end position="613"/>
    </location>
</feature>
<feature type="compositionally biased region" description="Acidic residues" evidence="1">
    <location>
        <begin position="8"/>
        <end position="35"/>
    </location>
</feature>
<feature type="compositionally biased region" description="Basic and acidic residues" evidence="1">
    <location>
        <begin position="68"/>
        <end position="78"/>
    </location>
</feature>
<sequence>MKFHLDQSDDSDISDENDEDSDDKSDTSPDDEQDMDVSIKSIDYNHFCKTFDNNDNGKTRRKSSAVKNSKDDREDHADSPISCHYGPTETTNGLVPSDVTEDFNTSLDAVSDSESNCSDLSFVYDSIPNSKLVSKQQNSVQSLETSQQDRILSYKKLPPQVISIDNNGEETDQDVQIVLQDQSPKKEEKSQVERVTEKMNKVQEPDIKQESFGHNPDNADRDKFLVVIVPEVQCSSELRQKIHKWAHSEFNMASSEYVIVWQDMFCPIGLTEHHMSHVMYDVCDKILKSDTDGLAQILFNCDLDKYSHTIQLTDMIKGQNLNVIDSTIFSFINEVLKDTNSKSKSKLMSLLSLPSSGALGLLMDDYIDPTYQVRSKLHKPLYQWTSKTTIVPGTGNIRYRPNPEFERSTLMMELHKLLCGRFELQTRPVEDVFCLRIADSFMEKMKQKLQELFAVPVTEGSTLLHSRKQIVLCITGVNRELVKYRAYVHKVSEEFFSKYMGKGIELFCIFSIGESDEFASYQDVVPVKFHADKSLSVFSAFCPESVPVDCVVLRYNLEVAEKESALKRLREPAEQRIKRNLTLLFNSKTPDVEEPGQSTPQNLHKEQDKDGRNKTQHLSLRRGRSKEQAGFKTLTESPSQRFRYAKDNEKPSTSGWTSPRKKQKMLEKIS</sequence>
<feature type="region of interest" description="Disordered" evidence="1">
    <location>
        <begin position="588"/>
        <end position="670"/>
    </location>
</feature>
<proteinExistence type="predicted"/>
<evidence type="ECO:0000313" key="3">
    <source>
        <dbReference type="Proteomes" id="UP001634394"/>
    </source>
</evidence>
<reference evidence="2 3" key="1">
    <citation type="submission" date="2024-11" db="EMBL/GenBank/DDBJ databases">
        <title>Chromosome-level genome assembly of the freshwater bivalve Anodonta woodiana.</title>
        <authorList>
            <person name="Chen X."/>
        </authorList>
    </citation>
    <scope>NUCLEOTIDE SEQUENCE [LARGE SCALE GENOMIC DNA]</scope>
    <source>
        <strain evidence="2">MN2024</strain>
        <tissue evidence="2">Gills</tissue>
    </source>
</reference>
<evidence type="ECO:0000256" key="1">
    <source>
        <dbReference type="SAM" id="MobiDB-lite"/>
    </source>
</evidence>
<keyword evidence="3" id="KW-1185">Reference proteome</keyword>
<accession>A0ABD3WS85</accession>
<gene>
    <name evidence="2" type="ORF">ACJMK2_034634</name>
</gene>
<evidence type="ECO:0000313" key="2">
    <source>
        <dbReference type="EMBL" id="KAL3876849.1"/>
    </source>
</evidence>
<comment type="caution">
    <text evidence="2">The sequence shown here is derived from an EMBL/GenBank/DDBJ whole genome shotgun (WGS) entry which is preliminary data.</text>
</comment>
<organism evidence="2 3">
    <name type="scientific">Sinanodonta woodiana</name>
    <name type="common">Chinese pond mussel</name>
    <name type="synonym">Anodonta woodiana</name>
    <dbReference type="NCBI Taxonomy" id="1069815"/>
    <lineage>
        <taxon>Eukaryota</taxon>
        <taxon>Metazoa</taxon>
        <taxon>Spiralia</taxon>
        <taxon>Lophotrochozoa</taxon>
        <taxon>Mollusca</taxon>
        <taxon>Bivalvia</taxon>
        <taxon>Autobranchia</taxon>
        <taxon>Heteroconchia</taxon>
        <taxon>Palaeoheterodonta</taxon>
        <taxon>Unionida</taxon>
        <taxon>Unionoidea</taxon>
        <taxon>Unionidae</taxon>
        <taxon>Unioninae</taxon>
        <taxon>Sinanodonta</taxon>
    </lineage>
</organism>
<protein>
    <submittedName>
        <fullName evidence="2">Uncharacterized protein</fullName>
    </submittedName>
</protein>
<dbReference type="EMBL" id="JBJQND010000005">
    <property type="protein sequence ID" value="KAL3876849.1"/>
    <property type="molecule type" value="Genomic_DNA"/>
</dbReference>
<feature type="region of interest" description="Disordered" evidence="1">
    <location>
        <begin position="1"/>
        <end position="97"/>
    </location>
</feature>
<name>A0ABD3WS85_SINWO</name>